<gene>
    <name evidence="4" type="ORF">J1605_006940</name>
</gene>
<protein>
    <recommendedName>
        <fullName evidence="3">ZAD domain-containing protein</fullName>
    </recommendedName>
</protein>
<reference evidence="4 5" key="1">
    <citation type="submission" date="2022-11" db="EMBL/GenBank/DDBJ databases">
        <title>Whole genome sequence of Eschrichtius robustus ER-17-0199.</title>
        <authorList>
            <person name="Bruniche-Olsen A."/>
            <person name="Black A.N."/>
            <person name="Fields C.J."/>
            <person name="Walden K."/>
            <person name="Dewoody J.A."/>
        </authorList>
    </citation>
    <scope>NUCLEOTIDE SEQUENCE [LARGE SCALE GENOMIC DNA]</scope>
    <source>
        <strain evidence="4">ER-17-0199</strain>
        <tissue evidence="4">Blubber</tissue>
    </source>
</reference>
<evidence type="ECO:0000256" key="1">
    <source>
        <dbReference type="PROSITE-ProRule" id="PRU01263"/>
    </source>
</evidence>
<feature type="compositionally biased region" description="Basic residues" evidence="2">
    <location>
        <begin position="88"/>
        <end position="101"/>
    </location>
</feature>
<feature type="binding site" evidence="1">
    <location>
        <position position="4"/>
    </location>
    <ligand>
        <name>Zn(2+)</name>
        <dbReference type="ChEBI" id="CHEBI:29105"/>
    </ligand>
</feature>
<dbReference type="PROSITE" id="PS51915">
    <property type="entry name" value="ZAD"/>
    <property type="match status" value="1"/>
</dbReference>
<accession>A0AB34H508</accession>
<dbReference type="InterPro" id="IPR012934">
    <property type="entry name" value="Znf_AD"/>
</dbReference>
<feature type="region of interest" description="Disordered" evidence="2">
    <location>
        <begin position="17"/>
        <end position="36"/>
    </location>
</feature>
<feature type="domain" description="ZAD" evidence="3">
    <location>
        <begin position="2"/>
        <end position="88"/>
    </location>
</feature>
<dbReference type="GO" id="GO:0008270">
    <property type="term" value="F:zinc ion binding"/>
    <property type="evidence" value="ECO:0007669"/>
    <property type="project" value="UniProtKB-UniRule"/>
</dbReference>
<organism evidence="4 5">
    <name type="scientific">Eschrichtius robustus</name>
    <name type="common">California gray whale</name>
    <name type="synonym">Eschrichtius gibbosus</name>
    <dbReference type="NCBI Taxonomy" id="9764"/>
    <lineage>
        <taxon>Eukaryota</taxon>
        <taxon>Metazoa</taxon>
        <taxon>Chordata</taxon>
        <taxon>Craniata</taxon>
        <taxon>Vertebrata</taxon>
        <taxon>Euteleostomi</taxon>
        <taxon>Mammalia</taxon>
        <taxon>Eutheria</taxon>
        <taxon>Laurasiatheria</taxon>
        <taxon>Artiodactyla</taxon>
        <taxon>Whippomorpha</taxon>
        <taxon>Cetacea</taxon>
        <taxon>Mysticeti</taxon>
        <taxon>Eschrichtiidae</taxon>
        <taxon>Eschrichtius</taxon>
    </lineage>
</organism>
<proteinExistence type="predicted"/>
<feature type="region of interest" description="Disordered" evidence="2">
    <location>
        <begin position="87"/>
        <end position="137"/>
    </location>
</feature>
<feature type="binding site" evidence="1">
    <location>
        <position position="7"/>
    </location>
    <ligand>
        <name>Zn(2+)</name>
        <dbReference type="ChEBI" id="CHEBI:29105"/>
    </ligand>
</feature>
<keyword evidence="5" id="KW-1185">Reference proteome</keyword>
<evidence type="ECO:0000313" key="5">
    <source>
        <dbReference type="Proteomes" id="UP001159641"/>
    </source>
</evidence>
<evidence type="ECO:0000259" key="3">
    <source>
        <dbReference type="PROSITE" id="PS51915"/>
    </source>
</evidence>
<feature type="compositionally biased region" description="Basic and acidic residues" evidence="2">
    <location>
        <begin position="27"/>
        <end position="36"/>
    </location>
</feature>
<dbReference type="EMBL" id="JAIQCJ010002005">
    <property type="protein sequence ID" value="KAJ8785980.1"/>
    <property type="molecule type" value="Genomic_DNA"/>
</dbReference>
<sequence>MGHCRLCHGKFSSRSLRSISGRAPGESSERPPPGDRVFVRDFQRLLGVAVHQDPALSQFVCRNCHAQFYQCHGLLTSFLQRVNVPPTGRRKPCAKRPRARGRVGTGRPGWEPPHGEPIVPGEADARERQRDGCVGRGARRAALAERAQTARGAAAGPPGPLLLSVGGTAPLQGRCAASDDGGGGGSVLDLIASSPQGLRGLVGWVHGHAAGCVALPSLQRTLSSEYCGIVRAVWGCDRGHDYTMDADSSCGALLLDGALGVRRTWDKDSAPGLPRHRGSSPSGAAPQSSRGRATAAGAETETLPSTDTARPPSDGDPASSKPAWAQGTAGGRGWGPRGARRRLVSEALLSQLQVTPGASASARWDQCGRAALGGPLFGARSHGTVGWAPLFADVVLGGPGWLLARVSRPPCGRLLPCGHPAAPCADPQPPDGSE</sequence>
<feature type="binding site" evidence="1">
    <location>
        <position position="61"/>
    </location>
    <ligand>
        <name>Zn(2+)</name>
        <dbReference type="ChEBI" id="CHEBI:29105"/>
    </ligand>
</feature>
<dbReference type="Pfam" id="PF07776">
    <property type="entry name" value="zf-AD"/>
    <property type="match status" value="1"/>
</dbReference>
<feature type="compositionally biased region" description="Basic and acidic residues" evidence="2">
    <location>
        <begin position="123"/>
        <end position="133"/>
    </location>
</feature>
<dbReference type="GO" id="GO:0005634">
    <property type="term" value="C:nucleus"/>
    <property type="evidence" value="ECO:0007669"/>
    <property type="project" value="InterPro"/>
</dbReference>
<evidence type="ECO:0000313" key="4">
    <source>
        <dbReference type="EMBL" id="KAJ8785980.1"/>
    </source>
</evidence>
<feature type="region of interest" description="Disordered" evidence="2">
    <location>
        <begin position="266"/>
        <end position="338"/>
    </location>
</feature>
<dbReference type="AlphaFoldDB" id="A0AB34H508"/>
<name>A0AB34H508_ESCRO</name>
<keyword evidence="1" id="KW-0863">Zinc-finger</keyword>
<feature type="binding site" evidence="1">
    <location>
        <position position="64"/>
    </location>
    <ligand>
        <name>Zn(2+)</name>
        <dbReference type="ChEBI" id="CHEBI:29105"/>
    </ligand>
</feature>
<evidence type="ECO:0000256" key="2">
    <source>
        <dbReference type="SAM" id="MobiDB-lite"/>
    </source>
</evidence>
<dbReference type="Proteomes" id="UP001159641">
    <property type="component" value="Unassembled WGS sequence"/>
</dbReference>
<keyword evidence="1" id="KW-0479">Metal-binding</keyword>
<keyword evidence="1" id="KW-0862">Zinc</keyword>
<comment type="caution">
    <text evidence="4">The sequence shown here is derived from an EMBL/GenBank/DDBJ whole genome shotgun (WGS) entry which is preliminary data.</text>
</comment>
<feature type="compositionally biased region" description="Low complexity" evidence="2">
    <location>
        <begin position="279"/>
        <end position="301"/>
    </location>
</feature>